<dbReference type="Proteomes" id="UP001222027">
    <property type="component" value="Unassembled WGS sequence"/>
</dbReference>
<sequence length="83" mass="9252">MDVEELALQRMAVLPQFDKVGWIKTDENVLGIHTRLISFVRLAGLSASWSYLSRSNLEFTAHVVHVLGHKKHLPLPDVSGAFG</sequence>
<evidence type="ECO:0000313" key="1">
    <source>
        <dbReference type="EMBL" id="KAJ8466730.1"/>
    </source>
</evidence>
<proteinExistence type="predicted"/>
<organism evidence="1 2">
    <name type="scientific">Ensete ventricosum</name>
    <name type="common">Abyssinian banana</name>
    <name type="synonym">Musa ensete</name>
    <dbReference type="NCBI Taxonomy" id="4639"/>
    <lineage>
        <taxon>Eukaryota</taxon>
        <taxon>Viridiplantae</taxon>
        <taxon>Streptophyta</taxon>
        <taxon>Embryophyta</taxon>
        <taxon>Tracheophyta</taxon>
        <taxon>Spermatophyta</taxon>
        <taxon>Magnoliopsida</taxon>
        <taxon>Liliopsida</taxon>
        <taxon>Zingiberales</taxon>
        <taxon>Musaceae</taxon>
        <taxon>Ensete</taxon>
    </lineage>
</organism>
<reference evidence="1 2" key="1">
    <citation type="submission" date="2022-12" db="EMBL/GenBank/DDBJ databases">
        <title>Chromosome-scale assembly of the Ensete ventricosum genome.</title>
        <authorList>
            <person name="Dussert Y."/>
            <person name="Stocks J."/>
            <person name="Wendawek A."/>
            <person name="Woldeyes F."/>
            <person name="Nichols R.A."/>
            <person name="Borrell J.S."/>
        </authorList>
    </citation>
    <scope>NUCLEOTIDE SEQUENCE [LARGE SCALE GENOMIC DNA]</scope>
    <source>
        <strain evidence="2">cv. Maze</strain>
        <tissue evidence="1">Seeds</tissue>
    </source>
</reference>
<comment type="caution">
    <text evidence="1">The sequence shown here is derived from an EMBL/GenBank/DDBJ whole genome shotgun (WGS) entry which is preliminary data.</text>
</comment>
<dbReference type="AlphaFoldDB" id="A0AAV8QCU1"/>
<gene>
    <name evidence="1" type="ORF">OPV22_029282</name>
</gene>
<name>A0AAV8QCU1_ENSVE</name>
<accession>A0AAV8QCU1</accession>
<protein>
    <submittedName>
        <fullName evidence="1">Uncharacterized protein</fullName>
    </submittedName>
</protein>
<dbReference type="EMBL" id="JAQQAF010000008">
    <property type="protein sequence ID" value="KAJ8466730.1"/>
    <property type="molecule type" value="Genomic_DNA"/>
</dbReference>
<evidence type="ECO:0000313" key="2">
    <source>
        <dbReference type="Proteomes" id="UP001222027"/>
    </source>
</evidence>
<keyword evidence="2" id="KW-1185">Reference proteome</keyword>